<accession>A0A918QRW6</accession>
<keyword evidence="2" id="KW-1185">Reference proteome</keyword>
<gene>
    <name evidence="1" type="ORF">GCM10007028_00040</name>
</gene>
<reference evidence="1" key="2">
    <citation type="submission" date="2020-09" db="EMBL/GenBank/DDBJ databases">
        <authorList>
            <person name="Sun Q."/>
            <person name="Kim S."/>
        </authorList>
    </citation>
    <scope>NUCLEOTIDE SEQUENCE</scope>
    <source>
        <strain evidence="1">KCTC 12710</strain>
    </source>
</reference>
<organism evidence="1 2">
    <name type="scientific">Algibacter mikhailovii</name>
    <dbReference type="NCBI Taxonomy" id="425498"/>
    <lineage>
        <taxon>Bacteria</taxon>
        <taxon>Pseudomonadati</taxon>
        <taxon>Bacteroidota</taxon>
        <taxon>Flavobacteriia</taxon>
        <taxon>Flavobacteriales</taxon>
        <taxon>Flavobacteriaceae</taxon>
        <taxon>Algibacter</taxon>
    </lineage>
</organism>
<comment type="caution">
    <text evidence="1">The sequence shown here is derived from an EMBL/GenBank/DDBJ whole genome shotgun (WGS) entry which is preliminary data.</text>
</comment>
<dbReference type="RefSeq" id="WP_189358191.1">
    <property type="nucleotide sequence ID" value="NZ_BMWZ01000001.1"/>
</dbReference>
<reference evidence="1" key="1">
    <citation type="journal article" date="2014" name="Int. J. Syst. Evol. Microbiol.">
        <title>Complete genome sequence of Corynebacterium casei LMG S-19264T (=DSM 44701T), isolated from a smear-ripened cheese.</title>
        <authorList>
            <consortium name="US DOE Joint Genome Institute (JGI-PGF)"/>
            <person name="Walter F."/>
            <person name="Albersmeier A."/>
            <person name="Kalinowski J."/>
            <person name="Ruckert C."/>
        </authorList>
    </citation>
    <scope>NUCLEOTIDE SEQUENCE</scope>
    <source>
        <strain evidence="1">KCTC 12710</strain>
    </source>
</reference>
<sequence>MNAEASIQPFLRSDLAVDVVCDRAKIRTNGIFFRTELESLLDEKLDVKF</sequence>
<evidence type="ECO:0000313" key="1">
    <source>
        <dbReference type="EMBL" id="GGZ67209.1"/>
    </source>
</evidence>
<evidence type="ECO:0000313" key="2">
    <source>
        <dbReference type="Proteomes" id="UP000636004"/>
    </source>
</evidence>
<dbReference type="EMBL" id="BMWZ01000001">
    <property type="protein sequence ID" value="GGZ67209.1"/>
    <property type="molecule type" value="Genomic_DNA"/>
</dbReference>
<protein>
    <submittedName>
        <fullName evidence="1">Uncharacterized protein</fullName>
    </submittedName>
</protein>
<dbReference type="Proteomes" id="UP000636004">
    <property type="component" value="Unassembled WGS sequence"/>
</dbReference>
<dbReference type="AlphaFoldDB" id="A0A918QRW6"/>
<proteinExistence type="predicted"/>
<name>A0A918QRW6_9FLAO</name>